<name>A0A2G4T669_RHIZD</name>
<dbReference type="Gene3D" id="3.30.420.10">
    <property type="entry name" value="Ribonuclease H-like superfamily/Ribonuclease H"/>
    <property type="match status" value="1"/>
</dbReference>
<sequence>PAQDSDLNPIENVWSELARYLRKQKANITNTESSKKAIFMVGKLCHLSWRRS</sequence>
<dbReference type="GO" id="GO:0003676">
    <property type="term" value="F:nucleic acid binding"/>
    <property type="evidence" value="ECO:0007669"/>
    <property type="project" value="InterPro"/>
</dbReference>
<dbReference type="GeneID" id="35437253"/>
<evidence type="ECO:0000313" key="1">
    <source>
        <dbReference type="EMBL" id="PHZ16489.1"/>
    </source>
</evidence>
<reference evidence="1 2" key="1">
    <citation type="journal article" date="2016" name="Proc. Natl. Acad. Sci. U.S.A.">
        <title>Lipid metabolic changes in an early divergent fungus govern the establishment of a mutualistic symbiosis with endobacteria.</title>
        <authorList>
            <person name="Lastovetsky O.A."/>
            <person name="Gaspar M.L."/>
            <person name="Mondo S.J."/>
            <person name="LaButti K.M."/>
            <person name="Sandor L."/>
            <person name="Grigoriev I.V."/>
            <person name="Henry S.A."/>
            <person name="Pawlowska T.E."/>
        </authorList>
    </citation>
    <scope>NUCLEOTIDE SEQUENCE [LARGE SCALE GENOMIC DNA]</scope>
    <source>
        <strain evidence="1 2">ATCC 52813</strain>
    </source>
</reference>
<keyword evidence="2" id="KW-1185">Reference proteome</keyword>
<protein>
    <recommendedName>
        <fullName evidence="3">Tc1-like transposase DDE domain-containing protein</fullName>
    </recommendedName>
</protein>
<evidence type="ECO:0008006" key="3">
    <source>
        <dbReference type="Google" id="ProtNLM"/>
    </source>
</evidence>
<dbReference type="AlphaFoldDB" id="A0A2G4T669"/>
<accession>A0A2G4T669</accession>
<organism evidence="1 2">
    <name type="scientific">Rhizopus microsporus ATCC 52813</name>
    <dbReference type="NCBI Taxonomy" id="1340429"/>
    <lineage>
        <taxon>Eukaryota</taxon>
        <taxon>Fungi</taxon>
        <taxon>Fungi incertae sedis</taxon>
        <taxon>Mucoromycota</taxon>
        <taxon>Mucoromycotina</taxon>
        <taxon>Mucoromycetes</taxon>
        <taxon>Mucorales</taxon>
        <taxon>Mucorineae</taxon>
        <taxon>Rhizopodaceae</taxon>
        <taxon>Rhizopus</taxon>
    </lineage>
</organism>
<evidence type="ECO:0000313" key="2">
    <source>
        <dbReference type="Proteomes" id="UP000242254"/>
    </source>
</evidence>
<proteinExistence type="predicted"/>
<gene>
    <name evidence="1" type="ORF">RHIMIDRAFT_198193</name>
</gene>
<dbReference type="EMBL" id="KZ303843">
    <property type="protein sequence ID" value="PHZ16489.1"/>
    <property type="molecule type" value="Genomic_DNA"/>
</dbReference>
<dbReference type="RefSeq" id="XP_023470197.1">
    <property type="nucleotide sequence ID" value="XM_023606263.1"/>
</dbReference>
<dbReference type="Proteomes" id="UP000242254">
    <property type="component" value="Unassembled WGS sequence"/>
</dbReference>
<dbReference type="InterPro" id="IPR036397">
    <property type="entry name" value="RNaseH_sf"/>
</dbReference>
<feature type="non-terminal residue" evidence="1">
    <location>
        <position position="1"/>
    </location>
</feature>